<dbReference type="Proteomes" id="UP000231501">
    <property type="component" value="Unassembled WGS sequence"/>
</dbReference>
<dbReference type="Pfam" id="PF11084">
    <property type="entry name" value="DUF2621"/>
    <property type="match status" value="1"/>
</dbReference>
<dbReference type="InterPro" id="IPR029068">
    <property type="entry name" value="Glyas_Bleomycin-R_OHBP_Dase"/>
</dbReference>
<dbReference type="Pfam" id="PF00903">
    <property type="entry name" value="Glyoxalase"/>
    <property type="match status" value="1"/>
</dbReference>
<dbReference type="InterPro" id="IPR004360">
    <property type="entry name" value="Glyas_Fos-R_dOase_dom"/>
</dbReference>
<dbReference type="SUPFAM" id="SSF54593">
    <property type="entry name" value="Glyoxalase/Bleomycin resistance protein/Dihydroxybiphenyl dioxygenase"/>
    <property type="match status" value="1"/>
</dbReference>
<dbReference type="CDD" id="cd06587">
    <property type="entry name" value="VOC"/>
    <property type="match status" value="1"/>
</dbReference>
<reference evidence="2 3" key="1">
    <citation type="submission" date="2017-11" db="EMBL/GenBank/DDBJ databases">
        <title>Draft genome sequence of Mitsuaria sp. HWN-4.</title>
        <authorList>
            <person name="Gundlapally S.R."/>
        </authorList>
    </citation>
    <scope>NUCLEOTIDE SEQUENCE [LARGE SCALE GENOMIC DNA]</scope>
    <source>
        <strain evidence="2 3">HWN-4</strain>
    </source>
</reference>
<keyword evidence="3" id="KW-1185">Reference proteome</keyword>
<sequence>MPPSRPAMTSPALAVFGITHADLPTTDLARALRIHEGLLGFCETARGDGWIDLDAGGTITLRLVQVARVDHRCLLRVRVGDVQACVDALVASGLSLTRAAQHTAESTLAATLRDEDGHAICVWRHLSEDEYDTAPELPKVKTWTPEADALLKQLLKAVPALFRALARRKVTRVTESLADPRQSVGTEDVIRGFILSSPRITRERNRKPLLEAGIDVARYQAEWDAP</sequence>
<name>A0A2G9CB54_9BURK</name>
<evidence type="ECO:0000259" key="1">
    <source>
        <dbReference type="PROSITE" id="PS51819"/>
    </source>
</evidence>
<dbReference type="EMBL" id="PEOG01000018">
    <property type="protein sequence ID" value="PIM53666.1"/>
    <property type="molecule type" value="Genomic_DNA"/>
</dbReference>
<accession>A0A2G9CB54</accession>
<dbReference type="PROSITE" id="PS51819">
    <property type="entry name" value="VOC"/>
    <property type="match status" value="1"/>
</dbReference>
<dbReference type="Gene3D" id="3.10.180.10">
    <property type="entry name" value="2,3-Dihydroxybiphenyl 1,2-Dioxygenase, domain 1"/>
    <property type="match status" value="1"/>
</dbReference>
<organism evidence="2 3">
    <name type="scientific">Roseateles chitinivorans</name>
    <dbReference type="NCBI Taxonomy" id="2917965"/>
    <lineage>
        <taxon>Bacteria</taxon>
        <taxon>Pseudomonadati</taxon>
        <taxon>Pseudomonadota</taxon>
        <taxon>Betaproteobacteria</taxon>
        <taxon>Burkholderiales</taxon>
        <taxon>Sphaerotilaceae</taxon>
        <taxon>Roseateles</taxon>
    </lineage>
</organism>
<dbReference type="InterPro" id="IPR020203">
    <property type="entry name" value="YneK"/>
</dbReference>
<dbReference type="AlphaFoldDB" id="A0A2G9CB54"/>
<feature type="domain" description="VOC" evidence="1">
    <location>
        <begin position="17"/>
        <end position="125"/>
    </location>
</feature>
<gene>
    <name evidence="2" type="ORF">CS062_08660</name>
</gene>
<protein>
    <recommendedName>
        <fullName evidence="1">VOC domain-containing protein</fullName>
    </recommendedName>
</protein>
<dbReference type="InterPro" id="IPR037523">
    <property type="entry name" value="VOC_core"/>
</dbReference>
<evidence type="ECO:0000313" key="3">
    <source>
        <dbReference type="Proteomes" id="UP000231501"/>
    </source>
</evidence>
<comment type="caution">
    <text evidence="2">The sequence shown here is derived from an EMBL/GenBank/DDBJ whole genome shotgun (WGS) entry which is preliminary data.</text>
</comment>
<evidence type="ECO:0000313" key="2">
    <source>
        <dbReference type="EMBL" id="PIM53666.1"/>
    </source>
</evidence>
<proteinExistence type="predicted"/>